<dbReference type="Gene3D" id="1.25.40.380">
    <property type="entry name" value="Protein of unknown function DUF1810"/>
    <property type="match status" value="1"/>
</dbReference>
<dbReference type="EMBL" id="UGPB01000001">
    <property type="protein sequence ID" value="STY29982.1"/>
    <property type="molecule type" value="Genomic_DNA"/>
</dbReference>
<gene>
    <name evidence="1" type="ORF">NCTC11532_02169</name>
</gene>
<keyword evidence="2" id="KW-1185">Reference proteome</keyword>
<dbReference type="OrthoDB" id="9801870at2"/>
<organism evidence="1 2">
    <name type="scientific">Legionella wadsworthii</name>
    <dbReference type="NCBI Taxonomy" id="28088"/>
    <lineage>
        <taxon>Bacteria</taxon>
        <taxon>Pseudomonadati</taxon>
        <taxon>Pseudomonadota</taxon>
        <taxon>Gammaproteobacteria</taxon>
        <taxon>Legionellales</taxon>
        <taxon>Legionellaceae</taxon>
        <taxon>Legionella</taxon>
    </lineage>
</organism>
<dbReference type="InterPro" id="IPR036287">
    <property type="entry name" value="Rv1873-like_sf"/>
</dbReference>
<dbReference type="RefSeq" id="WP_031564544.1">
    <property type="nucleotide sequence ID" value="NZ_CAAAIS010000001.1"/>
</dbReference>
<dbReference type="Proteomes" id="UP000255297">
    <property type="component" value="Unassembled WGS sequence"/>
</dbReference>
<dbReference type="AlphaFoldDB" id="A0A378LTA5"/>
<dbReference type="SUPFAM" id="SSF140736">
    <property type="entry name" value="Rv1873-like"/>
    <property type="match status" value="1"/>
</dbReference>
<dbReference type="Pfam" id="PF08837">
    <property type="entry name" value="DUF1810"/>
    <property type="match status" value="1"/>
</dbReference>
<evidence type="ECO:0000313" key="1">
    <source>
        <dbReference type="EMBL" id="STY29982.1"/>
    </source>
</evidence>
<evidence type="ECO:0000313" key="2">
    <source>
        <dbReference type="Proteomes" id="UP000255297"/>
    </source>
</evidence>
<sequence length="163" mass="19034">MDSMQRFIDAQQGVDGYIAFQQAYQELNSGRKLSHWIWYIFPQLKQLGFSPIAHQFGILNFKEACEYLQNTILFQNYDAITQVLEQQLKRNTPIVTLMHGDTDAKKLASSLTLFREAAFFLWHQDRACTNFETLACRCDRILKEIFQQGYPPCERTLVLINQS</sequence>
<proteinExistence type="predicted"/>
<protein>
    <submittedName>
        <fullName evidence="1">Uncharacterized conserved protein</fullName>
    </submittedName>
</protein>
<dbReference type="STRING" id="1122170.GCA_000701265_00318"/>
<accession>A0A378LTA5</accession>
<name>A0A378LTA5_9GAMM</name>
<reference evidence="1 2" key="1">
    <citation type="submission" date="2018-06" db="EMBL/GenBank/DDBJ databases">
        <authorList>
            <consortium name="Pathogen Informatics"/>
            <person name="Doyle S."/>
        </authorList>
    </citation>
    <scope>NUCLEOTIDE SEQUENCE [LARGE SCALE GENOMIC DNA]</scope>
    <source>
        <strain evidence="1 2">NCTC11532</strain>
    </source>
</reference>
<dbReference type="InterPro" id="IPR014937">
    <property type="entry name" value="DUF1810"/>
</dbReference>